<evidence type="ECO:0000313" key="3">
    <source>
        <dbReference type="Proteomes" id="UP000001072"/>
    </source>
</evidence>
<keyword evidence="3" id="KW-1185">Reference proteome</keyword>
<proteinExistence type="predicted"/>
<dbReference type="Proteomes" id="UP000001072">
    <property type="component" value="Unassembled WGS sequence"/>
</dbReference>
<dbReference type="InParanoid" id="F4RG10"/>
<feature type="chain" id="PRO_5003317591" evidence="1">
    <location>
        <begin position="22"/>
        <end position="70"/>
    </location>
</feature>
<name>F4RG10_MELLP</name>
<dbReference type="EMBL" id="GL883100">
    <property type="protein sequence ID" value="EGG08469.1"/>
    <property type="molecule type" value="Genomic_DNA"/>
</dbReference>
<dbReference type="VEuPathDB" id="FungiDB:MELLADRAFT_124514"/>
<dbReference type="GeneID" id="18926801"/>
<dbReference type="HOGENOM" id="CLU_2758299_0_0_1"/>
<evidence type="ECO:0000256" key="1">
    <source>
        <dbReference type="SAM" id="SignalP"/>
    </source>
</evidence>
<organism evidence="3">
    <name type="scientific">Melampsora larici-populina (strain 98AG31 / pathotype 3-4-7)</name>
    <name type="common">Poplar leaf rust fungus</name>
    <dbReference type="NCBI Taxonomy" id="747676"/>
    <lineage>
        <taxon>Eukaryota</taxon>
        <taxon>Fungi</taxon>
        <taxon>Dikarya</taxon>
        <taxon>Basidiomycota</taxon>
        <taxon>Pucciniomycotina</taxon>
        <taxon>Pucciniomycetes</taxon>
        <taxon>Pucciniales</taxon>
        <taxon>Melampsoraceae</taxon>
        <taxon>Melampsora</taxon>
    </lineage>
</organism>
<dbReference type="AlphaFoldDB" id="F4RG10"/>
<reference evidence="3" key="1">
    <citation type="journal article" date="2011" name="Proc. Natl. Acad. Sci. U.S.A.">
        <title>Obligate biotrophy features unraveled by the genomic analysis of rust fungi.</title>
        <authorList>
            <person name="Duplessis S."/>
            <person name="Cuomo C.A."/>
            <person name="Lin Y.-C."/>
            <person name="Aerts A."/>
            <person name="Tisserant E."/>
            <person name="Veneault-Fourrey C."/>
            <person name="Joly D.L."/>
            <person name="Hacquard S."/>
            <person name="Amselem J."/>
            <person name="Cantarel B.L."/>
            <person name="Chiu R."/>
            <person name="Coutinho P.M."/>
            <person name="Feau N."/>
            <person name="Field M."/>
            <person name="Frey P."/>
            <person name="Gelhaye E."/>
            <person name="Goldberg J."/>
            <person name="Grabherr M.G."/>
            <person name="Kodira C.D."/>
            <person name="Kohler A."/>
            <person name="Kuees U."/>
            <person name="Lindquist E.A."/>
            <person name="Lucas S.M."/>
            <person name="Mago R."/>
            <person name="Mauceli E."/>
            <person name="Morin E."/>
            <person name="Murat C."/>
            <person name="Pangilinan J.L."/>
            <person name="Park R."/>
            <person name="Pearson M."/>
            <person name="Quesneville H."/>
            <person name="Rouhier N."/>
            <person name="Sakthikumar S."/>
            <person name="Salamov A.A."/>
            <person name="Schmutz J."/>
            <person name="Selles B."/>
            <person name="Shapiro H."/>
            <person name="Tanguay P."/>
            <person name="Tuskan G.A."/>
            <person name="Henrissat B."/>
            <person name="Van de Peer Y."/>
            <person name="Rouze P."/>
            <person name="Ellis J.G."/>
            <person name="Dodds P.N."/>
            <person name="Schein J.E."/>
            <person name="Zhong S."/>
            <person name="Hamelin R.C."/>
            <person name="Grigoriev I.V."/>
            <person name="Szabo L.J."/>
            <person name="Martin F."/>
        </authorList>
    </citation>
    <scope>NUCLEOTIDE SEQUENCE [LARGE SCALE GENOMIC DNA]</scope>
    <source>
        <strain evidence="3">98AG31 / pathotype 3-4-7</strain>
    </source>
</reference>
<feature type="signal peptide" evidence="1">
    <location>
        <begin position="1"/>
        <end position="21"/>
    </location>
</feature>
<accession>F4RG10</accession>
<protein>
    <submittedName>
        <fullName evidence="2">Secreted protein</fullName>
    </submittedName>
</protein>
<evidence type="ECO:0000313" key="2">
    <source>
        <dbReference type="EMBL" id="EGG08469.1"/>
    </source>
</evidence>
<keyword evidence="1" id="KW-0732">Signal</keyword>
<sequence>MKLSNVAAMLLMSITFSQAFGAMIQGLKSEKQIIPVEVDIADHANIAGVEPDHVCRCKGNFCTCDSLRKP</sequence>
<dbReference type="KEGG" id="mlr:MELLADRAFT_124514"/>
<gene>
    <name evidence="2" type="ORF">MELLADRAFT_124514</name>
</gene>
<dbReference type="RefSeq" id="XP_007408055.1">
    <property type="nucleotide sequence ID" value="XM_007407993.1"/>
</dbReference>